<dbReference type="Pfam" id="PF00989">
    <property type="entry name" value="PAS"/>
    <property type="match status" value="1"/>
</dbReference>
<feature type="domain" description="HAMP" evidence="6">
    <location>
        <begin position="174"/>
        <end position="226"/>
    </location>
</feature>
<dbReference type="PROSITE" id="PS50112">
    <property type="entry name" value="PAS"/>
    <property type="match status" value="1"/>
</dbReference>
<dbReference type="Pfam" id="PF00990">
    <property type="entry name" value="GGDEF"/>
    <property type="match status" value="1"/>
</dbReference>
<dbReference type="Pfam" id="PF00672">
    <property type="entry name" value="HAMP"/>
    <property type="match status" value="1"/>
</dbReference>
<name>A0A1T2L918_9GAMM</name>
<dbReference type="EMBL" id="MPRL01000010">
    <property type="protein sequence ID" value="OOZ41426.1"/>
    <property type="molecule type" value="Genomic_DNA"/>
</dbReference>
<dbReference type="InterPro" id="IPR000700">
    <property type="entry name" value="PAS-assoc_C"/>
</dbReference>
<dbReference type="InterPro" id="IPR035919">
    <property type="entry name" value="EAL_sf"/>
</dbReference>
<dbReference type="SUPFAM" id="SSF141868">
    <property type="entry name" value="EAL domain-like"/>
    <property type="match status" value="1"/>
</dbReference>
<keyword evidence="2" id="KW-0812">Transmembrane</keyword>
<dbReference type="InterPro" id="IPR035965">
    <property type="entry name" value="PAS-like_dom_sf"/>
</dbReference>
<dbReference type="CDD" id="cd01948">
    <property type="entry name" value="EAL"/>
    <property type="match status" value="1"/>
</dbReference>
<dbReference type="CDD" id="cd01949">
    <property type="entry name" value="GGDEF"/>
    <property type="match status" value="1"/>
</dbReference>
<dbReference type="CDD" id="cd00130">
    <property type="entry name" value="PAS"/>
    <property type="match status" value="1"/>
</dbReference>
<dbReference type="PROSITE" id="PS50887">
    <property type="entry name" value="GGDEF"/>
    <property type="match status" value="1"/>
</dbReference>
<dbReference type="SMART" id="SM00267">
    <property type="entry name" value="GGDEF"/>
    <property type="match status" value="1"/>
</dbReference>
<dbReference type="InterPro" id="IPR003660">
    <property type="entry name" value="HAMP_dom"/>
</dbReference>
<comment type="cofactor">
    <cofactor evidence="1">
        <name>Mg(2+)</name>
        <dbReference type="ChEBI" id="CHEBI:18420"/>
    </cofactor>
</comment>
<dbReference type="Gene3D" id="6.10.340.10">
    <property type="match status" value="1"/>
</dbReference>
<dbReference type="PROSITE" id="PS50885">
    <property type="entry name" value="HAMP"/>
    <property type="match status" value="1"/>
</dbReference>
<dbReference type="Gene3D" id="3.30.450.20">
    <property type="entry name" value="PAS domain"/>
    <property type="match status" value="1"/>
</dbReference>
<dbReference type="CDD" id="cd06225">
    <property type="entry name" value="HAMP"/>
    <property type="match status" value="1"/>
</dbReference>
<dbReference type="PANTHER" id="PTHR44757:SF4">
    <property type="entry name" value="DIGUANYLATE CYCLASE DGCE-RELATED"/>
    <property type="match status" value="1"/>
</dbReference>
<keyword evidence="2" id="KW-1133">Transmembrane helix</keyword>
<sequence length="817" mass="91330">MSELSSKQDKLRPALAGRITGIVFWGLVVVGLAITGYLLQESEQRLEARYQSLADRTSFHLMNYFGSPEEITQANLNLLFERMFELEGGMALQGVKIDVDGLVLQSGNVDVTLAQVTRPIILHGQHGLYHLASEVTIYLTPFDQVIAQERKQLLLSMGVAFMLFGFVLQWVLQRVLTAPFFKMVDTADQISSGDNTARFDQQRDDEFGFLAKFINRSLDNLTQQKDELADIVVRITESEAALYKEKERVEITLQSISEAVVATDAMGLIDFFNPVAERLTGWQCDDAIGRHVDEVIRLVEEDSGEGMLNPISQAMSEVQVVMQESGSSLMRHDGTLLPVSESAAPICDHENQVVGAIMVLKDVTPTRRLAKELSYQASHDALTGLFNRNEFEDRLQSALERVHEGEGEHALCYIDLDQFKVVNDTCGHMAGDELLRQLSHLLDKQMRELDVLARLGGDEIGVLLVNSDIDEASEVSERLLRVINDFRFVWEDRSFEVGASIGVVAVTAENINVSELMSAADVACYAAKDLGRNRVHLYKPDDHEMAQRHGEMQWVSRIKRAMEEDRFCLYYQPIVPVDPESDAQPHYEALIRLKDERGDLVPPMAFIPAAERYNLMPMIDRWVIRTALDYKLESSLKCGDYICAINLSGASLSDDAMLDYTIDAINNSKVPHEDLIFEITETAAISNLEQAERFINALHELGCRFALDDFGSGLSSFAYLKNLKVDFLKIDGSFVRDMATDPVDRAMVEAIHRVGQSMGIKTIAEFVEDEAILQALRELGVDYAQGYHLAMPRSMDECGEFFGGCCPIKGEKSGCGS</sequence>
<dbReference type="SUPFAM" id="SSF158472">
    <property type="entry name" value="HAMP domain-like"/>
    <property type="match status" value="1"/>
</dbReference>
<evidence type="ECO:0000259" key="7">
    <source>
        <dbReference type="PROSITE" id="PS50887"/>
    </source>
</evidence>
<feature type="transmembrane region" description="Helical" evidence="2">
    <location>
        <begin position="153"/>
        <end position="172"/>
    </location>
</feature>
<dbReference type="AlphaFoldDB" id="A0A1T2L918"/>
<evidence type="ECO:0008006" key="10">
    <source>
        <dbReference type="Google" id="ProtNLM"/>
    </source>
</evidence>
<feature type="domain" description="GGDEF" evidence="7">
    <location>
        <begin position="407"/>
        <end position="540"/>
    </location>
</feature>
<dbReference type="InterPro" id="IPR052155">
    <property type="entry name" value="Biofilm_reg_signaling"/>
</dbReference>
<keyword evidence="2" id="KW-0472">Membrane</keyword>
<dbReference type="OrthoDB" id="9787514at2"/>
<dbReference type="Gene3D" id="3.20.20.450">
    <property type="entry name" value="EAL domain"/>
    <property type="match status" value="1"/>
</dbReference>
<dbReference type="PANTHER" id="PTHR44757">
    <property type="entry name" value="DIGUANYLATE CYCLASE DGCP"/>
    <property type="match status" value="1"/>
</dbReference>
<dbReference type="NCBIfam" id="TIGR00254">
    <property type="entry name" value="GGDEF"/>
    <property type="match status" value="1"/>
</dbReference>
<proteinExistence type="predicted"/>
<dbReference type="GO" id="GO:0003824">
    <property type="term" value="F:catalytic activity"/>
    <property type="evidence" value="ECO:0007669"/>
    <property type="project" value="UniProtKB-ARBA"/>
</dbReference>
<dbReference type="SUPFAM" id="SSF55785">
    <property type="entry name" value="PYP-like sensor domain (PAS domain)"/>
    <property type="match status" value="1"/>
</dbReference>
<evidence type="ECO:0000259" key="5">
    <source>
        <dbReference type="PROSITE" id="PS50883"/>
    </source>
</evidence>
<evidence type="ECO:0000259" key="4">
    <source>
        <dbReference type="PROSITE" id="PS50113"/>
    </source>
</evidence>
<evidence type="ECO:0000256" key="1">
    <source>
        <dbReference type="ARBA" id="ARBA00001946"/>
    </source>
</evidence>
<dbReference type="PROSITE" id="PS50883">
    <property type="entry name" value="EAL"/>
    <property type="match status" value="1"/>
</dbReference>
<feature type="domain" description="EAL" evidence="5">
    <location>
        <begin position="551"/>
        <end position="806"/>
    </location>
</feature>
<dbReference type="InterPro" id="IPR029787">
    <property type="entry name" value="Nucleotide_cyclase"/>
</dbReference>
<dbReference type="InterPro" id="IPR000014">
    <property type="entry name" value="PAS"/>
</dbReference>
<dbReference type="SMART" id="SM00052">
    <property type="entry name" value="EAL"/>
    <property type="match status" value="1"/>
</dbReference>
<organism evidence="8 9">
    <name type="scientific">Solemya pervernicosa gill symbiont</name>
    <dbReference type="NCBI Taxonomy" id="642797"/>
    <lineage>
        <taxon>Bacteria</taxon>
        <taxon>Pseudomonadati</taxon>
        <taxon>Pseudomonadota</taxon>
        <taxon>Gammaproteobacteria</taxon>
        <taxon>sulfur-oxidizing symbionts</taxon>
    </lineage>
</organism>
<evidence type="ECO:0000313" key="8">
    <source>
        <dbReference type="EMBL" id="OOZ41426.1"/>
    </source>
</evidence>
<evidence type="ECO:0000259" key="6">
    <source>
        <dbReference type="PROSITE" id="PS50885"/>
    </source>
</evidence>
<reference evidence="8 9" key="1">
    <citation type="submission" date="2016-11" db="EMBL/GenBank/DDBJ databases">
        <title>Mixed transmission modes and dynamic genome evolution in an obligate animal-bacterial symbiosis.</title>
        <authorList>
            <person name="Russell S.L."/>
            <person name="Corbett-Detig R.B."/>
            <person name="Cavanaugh C.M."/>
        </authorList>
    </citation>
    <scope>NUCLEOTIDE SEQUENCE [LARGE SCALE GENOMIC DNA]</scope>
    <source>
        <strain evidence="8">Sveles-Q1</strain>
    </source>
</reference>
<dbReference type="PROSITE" id="PS50113">
    <property type="entry name" value="PAC"/>
    <property type="match status" value="1"/>
</dbReference>
<dbReference type="Proteomes" id="UP000191110">
    <property type="component" value="Unassembled WGS sequence"/>
</dbReference>
<dbReference type="GO" id="GO:0016020">
    <property type="term" value="C:membrane"/>
    <property type="evidence" value="ECO:0007669"/>
    <property type="project" value="InterPro"/>
</dbReference>
<comment type="caution">
    <text evidence="8">The sequence shown here is derived from an EMBL/GenBank/DDBJ whole genome shotgun (WGS) entry which is preliminary data.</text>
</comment>
<dbReference type="InterPro" id="IPR000160">
    <property type="entry name" value="GGDEF_dom"/>
</dbReference>
<evidence type="ECO:0000256" key="2">
    <source>
        <dbReference type="SAM" id="Phobius"/>
    </source>
</evidence>
<dbReference type="NCBIfam" id="TIGR00229">
    <property type="entry name" value="sensory_box"/>
    <property type="match status" value="1"/>
</dbReference>
<dbReference type="FunFam" id="3.30.70.270:FF:000001">
    <property type="entry name" value="Diguanylate cyclase domain protein"/>
    <property type="match status" value="1"/>
</dbReference>
<dbReference type="RefSeq" id="WP_078482801.1">
    <property type="nucleotide sequence ID" value="NZ_MPRL01000010.1"/>
</dbReference>
<feature type="transmembrane region" description="Helical" evidence="2">
    <location>
        <begin position="15"/>
        <end position="39"/>
    </location>
</feature>
<evidence type="ECO:0000313" key="9">
    <source>
        <dbReference type="Proteomes" id="UP000191110"/>
    </source>
</evidence>
<evidence type="ECO:0000259" key="3">
    <source>
        <dbReference type="PROSITE" id="PS50112"/>
    </source>
</evidence>
<feature type="domain" description="PAC" evidence="4">
    <location>
        <begin position="323"/>
        <end position="375"/>
    </location>
</feature>
<dbReference type="Gene3D" id="3.30.70.270">
    <property type="match status" value="1"/>
</dbReference>
<dbReference type="Pfam" id="PF00563">
    <property type="entry name" value="EAL"/>
    <property type="match status" value="1"/>
</dbReference>
<accession>A0A1T2L918</accession>
<dbReference type="SMART" id="SM00091">
    <property type="entry name" value="PAS"/>
    <property type="match status" value="1"/>
</dbReference>
<gene>
    <name evidence="8" type="ORF">BOW53_04035</name>
</gene>
<dbReference type="InterPro" id="IPR001633">
    <property type="entry name" value="EAL_dom"/>
</dbReference>
<dbReference type="SUPFAM" id="SSF55073">
    <property type="entry name" value="Nucleotide cyclase"/>
    <property type="match status" value="1"/>
</dbReference>
<keyword evidence="9" id="KW-1185">Reference proteome</keyword>
<dbReference type="GO" id="GO:0006355">
    <property type="term" value="P:regulation of DNA-templated transcription"/>
    <property type="evidence" value="ECO:0007669"/>
    <property type="project" value="InterPro"/>
</dbReference>
<dbReference type="GO" id="GO:0007165">
    <property type="term" value="P:signal transduction"/>
    <property type="evidence" value="ECO:0007669"/>
    <property type="project" value="InterPro"/>
</dbReference>
<protein>
    <recommendedName>
        <fullName evidence="10">Sensor domain-containing diguanylate cyclase</fullName>
    </recommendedName>
</protein>
<feature type="domain" description="PAS" evidence="3">
    <location>
        <begin position="245"/>
        <end position="318"/>
    </location>
</feature>
<dbReference type="SMART" id="SM00304">
    <property type="entry name" value="HAMP"/>
    <property type="match status" value="1"/>
</dbReference>
<dbReference type="InterPro" id="IPR013767">
    <property type="entry name" value="PAS_fold"/>
</dbReference>
<dbReference type="InterPro" id="IPR043128">
    <property type="entry name" value="Rev_trsase/Diguanyl_cyclase"/>
</dbReference>